<organism evidence="2 3">
    <name type="scientific">Fukomys damarensis</name>
    <name type="common">Damaraland mole rat</name>
    <name type="synonym">Cryptomys damarensis</name>
    <dbReference type="NCBI Taxonomy" id="885580"/>
    <lineage>
        <taxon>Eukaryota</taxon>
        <taxon>Metazoa</taxon>
        <taxon>Chordata</taxon>
        <taxon>Craniata</taxon>
        <taxon>Vertebrata</taxon>
        <taxon>Euteleostomi</taxon>
        <taxon>Mammalia</taxon>
        <taxon>Eutheria</taxon>
        <taxon>Euarchontoglires</taxon>
        <taxon>Glires</taxon>
        <taxon>Rodentia</taxon>
        <taxon>Hystricomorpha</taxon>
        <taxon>Bathyergidae</taxon>
        <taxon>Fukomys</taxon>
    </lineage>
</organism>
<proteinExistence type="predicted"/>
<evidence type="ECO:0000313" key="3">
    <source>
        <dbReference type="Proteomes" id="UP000028990"/>
    </source>
</evidence>
<dbReference type="AlphaFoldDB" id="A0A091DHA4"/>
<evidence type="ECO:0000313" key="2">
    <source>
        <dbReference type="EMBL" id="KFO30467.1"/>
    </source>
</evidence>
<evidence type="ECO:0000256" key="1">
    <source>
        <dbReference type="SAM" id="MobiDB-lite"/>
    </source>
</evidence>
<keyword evidence="3" id="KW-1185">Reference proteome</keyword>
<protein>
    <submittedName>
        <fullName evidence="2">Uncharacterized protein</fullName>
    </submittedName>
</protein>
<gene>
    <name evidence="2" type="ORF">H920_08163</name>
</gene>
<dbReference type="EMBL" id="KN122430">
    <property type="protein sequence ID" value="KFO30467.1"/>
    <property type="molecule type" value="Genomic_DNA"/>
</dbReference>
<accession>A0A091DHA4</accession>
<feature type="region of interest" description="Disordered" evidence="1">
    <location>
        <begin position="195"/>
        <end position="218"/>
    </location>
</feature>
<reference evidence="2 3" key="1">
    <citation type="submission" date="2013-11" db="EMBL/GenBank/DDBJ databases">
        <title>The Damaraland mole rat (Fukomys damarensis) genome and evolution of African mole rats.</title>
        <authorList>
            <person name="Gladyshev V.N."/>
            <person name="Fang X."/>
        </authorList>
    </citation>
    <scope>NUCLEOTIDE SEQUENCE [LARGE SCALE GENOMIC DNA]</scope>
    <source>
        <tissue evidence="2">Liver</tissue>
    </source>
</reference>
<dbReference type="Proteomes" id="UP000028990">
    <property type="component" value="Unassembled WGS sequence"/>
</dbReference>
<sequence length="308" mass="34370">MYRKLSDSSGLVDECTKEKRELSWDLTGMKRPCTPTVFELLYRNAIQQTAKHSVIQSKHCRTHEGVSCSGGLDAFPVITAQVDIVQHKRFHTTYFTQKPLPPLRRQLFLPAYSLVHSINCWEGCGSGKNDFKTRTSAVFAANVTPLIKKWKGKQLAEKPGEHPREKAEPRWLQPCVNLARKTGLPAPHVLLWLSESHTGSPGKPTEKEQSEAASIPVSSLSQNHAGIRKLASLAEQESGLLPAAGQAQGHHCDRGRNADFCLTRCQLRRRCMFSSPEFQGAVMFCQFVLVSTTKLSSLIHRYYASSRG</sequence>
<name>A0A091DHA4_FUKDA</name>